<proteinExistence type="predicted"/>
<dbReference type="PROSITE" id="PS50234">
    <property type="entry name" value="VWFA"/>
    <property type="match status" value="1"/>
</dbReference>
<dbReference type="EMBL" id="JALJOQ010000076">
    <property type="protein sequence ID" value="KAK9801382.1"/>
    <property type="molecule type" value="Genomic_DNA"/>
</dbReference>
<evidence type="ECO:0000313" key="2">
    <source>
        <dbReference type="EMBL" id="KAK9801382.1"/>
    </source>
</evidence>
<dbReference type="AlphaFoldDB" id="A0AAW1NWX1"/>
<dbReference type="InterPro" id="IPR002035">
    <property type="entry name" value="VWF_A"/>
</dbReference>
<organism evidence="2 3">
    <name type="scientific">Symbiochloris irregularis</name>
    <dbReference type="NCBI Taxonomy" id="706552"/>
    <lineage>
        <taxon>Eukaryota</taxon>
        <taxon>Viridiplantae</taxon>
        <taxon>Chlorophyta</taxon>
        <taxon>core chlorophytes</taxon>
        <taxon>Trebouxiophyceae</taxon>
        <taxon>Trebouxiales</taxon>
        <taxon>Trebouxiaceae</taxon>
        <taxon>Symbiochloris</taxon>
    </lineage>
</organism>
<dbReference type="InterPro" id="IPR036465">
    <property type="entry name" value="vWFA_dom_sf"/>
</dbReference>
<protein>
    <recommendedName>
        <fullName evidence="1">VWFA domain-containing protein</fullName>
    </recommendedName>
</protein>
<evidence type="ECO:0000313" key="3">
    <source>
        <dbReference type="Proteomes" id="UP001465755"/>
    </source>
</evidence>
<reference evidence="2 3" key="1">
    <citation type="journal article" date="2024" name="Nat. Commun.">
        <title>Phylogenomics reveals the evolutionary origins of lichenization in chlorophyte algae.</title>
        <authorList>
            <person name="Puginier C."/>
            <person name="Libourel C."/>
            <person name="Otte J."/>
            <person name="Skaloud P."/>
            <person name="Haon M."/>
            <person name="Grisel S."/>
            <person name="Petersen M."/>
            <person name="Berrin J.G."/>
            <person name="Delaux P.M."/>
            <person name="Dal Grande F."/>
            <person name="Keller J."/>
        </authorList>
    </citation>
    <scope>NUCLEOTIDE SEQUENCE [LARGE SCALE GENOMIC DNA]</scope>
    <source>
        <strain evidence="2 3">SAG 2036</strain>
    </source>
</reference>
<name>A0AAW1NWX1_9CHLO</name>
<evidence type="ECO:0000259" key="1">
    <source>
        <dbReference type="PROSITE" id="PS50234"/>
    </source>
</evidence>
<comment type="caution">
    <text evidence="2">The sequence shown here is derived from an EMBL/GenBank/DDBJ whole genome shotgun (WGS) entry which is preliminary data.</text>
</comment>
<gene>
    <name evidence="2" type="ORF">WJX73_003417</name>
</gene>
<sequence length="246" mass="26175">MKLTAIFQPRTVLITFDDSTRIYDFADKSLNEVLLQVSQIEAGGGTSFSSAIREIRTLIEAMPTGSACFLVFLTDGCDTSCRVTSQQVSRNGVATTRPSLATNTSQAALRLADGLHGALTSKSIVCPIHALGFGSHHDAAMLSSLARAGTSTGTSLYLQDDADISNGIDIMSDLFEGTSFITPIKLRVGRQNLVIILEPLEESEGSTAARSDNGGQPPGCTFKGSVFLKHMPTQANVLIQVTLQTF</sequence>
<dbReference type="Proteomes" id="UP001465755">
    <property type="component" value="Unassembled WGS sequence"/>
</dbReference>
<accession>A0AAW1NWX1</accession>
<dbReference type="SUPFAM" id="SSF53300">
    <property type="entry name" value="vWA-like"/>
    <property type="match status" value="1"/>
</dbReference>
<dbReference type="Pfam" id="PF13768">
    <property type="entry name" value="VWA_3"/>
    <property type="match status" value="2"/>
</dbReference>
<dbReference type="Gene3D" id="3.40.50.410">
    <property type="entry name" value="von Willebrand factor, type A domain"/>
    <property type="match status" value="1"/>
</dbReference>
<feature type="domain" description="VWFA" evidence="1">
    <location>
        <begin position="1"/>
        <end position="174"/>
    </location>
</feature>
<keyword evidence="3" id="KW-1185">Reference proteome</keyword>